<dbReference type="Proteomes" id="UP001066276">
    <property type="component" value="Chromosome 4_1"/>
</dbReference>
<organism evidence="1 2">
    <name type="scientific">Pleurodeles waltl</name>
    <name type="common">Iberian ribbed newt</name>
    <dbReference type="NCBI Taxonomy" id="8319"/>
    <lineage>
        <taxon>Eukaryota</taxon>
        <taxon>Metazoa</taxon>
        <taxon>Chordata</taxon>
        <taxon>Craniata</taxon>
        <taxon>Vertebrata</taxon>
        <taxon>Euteleostomi</taxon>
        <taxon>Amphibia</taxon>
        <taxon>Batrachia</taxon>
        <taxon>Caudata</taxon>
        <taxon>Salamandroidea</taxon>
        <taxon>Salamandridae</taxon>
        <taxon>Pleurodelinae</taxon>
        <taxon>Pleurodeles</taxon>
    </lineage>
</organism>
<accession>A0AAV7TB37</accession>
<reference evidence="1" key="1">
    <citation type="journal article" date="2022" name="bioRxiv">
        <title>Sequencing and chromosome-scale assembly of the giantPleurodeles waltlgenome.</title>
        <authorList>
            <person name="Brown T."/>
            <person name="Elewa A."/>
            <person name="Iarovenko S."/>
            <person name="Subramanian E."/>
            <person name="Araus A.J."/>
            <person name="Petzold A."/>
            <person name="Susuki M."/>
            <person name="Suzuki K.-i.T."/>
            <person name="Hayashi T."/>
            <person name="Toyoda A."/>
            <person name="Oliveira C."/>
            <person name="Osipova E."/>
            <person name="Leigh N.D."/>
            <person name="Simon A."/>
            <person name="Yun M.H."/>
        </authorList>
    </citation>
    <scope>NUCLEOTIDE SEQUENCE</scope>
    <source>
        <strain evidence="1">20211129_DDA</strain>
        <tissue evidence="1">Liver</tissue>
    </source>
</reference>
<protein>
    <submittedName>
        <fullName evidence="1">Uncharacterized protein</fullName>
    </submittedName>
</protein>
<dbReference type="AlphaFoldDB" id="A0AAV7TB37"/>
<keyword evidence="2" id="KW-1185">Reference proteome</keyword>
<gene>
    <name evidence="1" type="ORF">NDU88_005452</name>
</gene>
<sequence length="185" mass="18709">MSSSSRGLFSGQIGTRDAGSTWYFGTGGPGWGRLWKEVLGWPAGVVPPASGALTGAGSFSAPNNGLVMLWWAVGRLLLPVTLEGWRGSLCGSCLLAWRPAVIAAVCGYTPDLMCWRVPSPVGSDRGTICGAEEAVGVGFSPCLPSSLAAPLQAARCGCAGVATGVGPLVSGCPVVPGRCPECGDI</sequence>
<evidence type="ECO:0000313" key="1">
    <source>
        <dbReference type="EMBL" id="KAJ1173623.1"/>
    </source>
</evidence>
<dbReference type="EMBL" id="JANPWB010000007">
    <property type="protein sequence ID" value="KAJ1173623.1"/>
    <property type="molecule type" value="Genomic_DNA"/>
</dbReference>
<name>A0AAV7TB37_PLEWA</name>
<comment type="caution">
    <text evidence="1">The sequence shown here is derived from an EMBL/GenBank/DDBJ whole genome shotgun (WGS) entry which is preliminary data.</text>
</comment>
<evidence type="ECO:0000313" key="2">
    <source>
        <dbReference type="Proteomes" id="UP001066276"/>
    </source>
</evidence>
<proteinExistence type="predicted"/>